<reference evidence="8" key="1">
    <citation type="journal article" date="2019" name="Int. J. Syst. Evol. Microbiol.">
        <title>The Global Catalogue of Microorganisms (GCM) 10K type strain sequencing project: providing services to taxonomists for standard genome sequencing and annotation.</title>
        <authorList>
            <consortium name="The Broad Institute Genomics Platform"/>
            <consortium name="The Broad Institute Genome Sequencing Center for Infectious Disease"/>
            <person name="Wu L."/>
            <person name="Ma J."/>
        </authorList>
    </citation>
    <scope>NUCLEOTIDE SEQUENCE [LARGE SCALE GENOMIC DNA]</scope>
    <source>
        <strain evidence="8">KCTC 15012</strain>
    </source>
</reference>
<dbReference type="Gene3D" id="1.10.287.470">
    <property type="entry name" value="Helix hairpin bin"/>
    <property type="match status" value="1"/>
</dbReference>
<evidence type="ECO:0000313" key="8">
    <source>
        <dbReference type="Proteomes" id="UP001597296"/>
    </source>
</evidence>
<gene>
    <name evidence="7" type="ORF">ACFSNB_17680</name>
</gene>
<dbReference type="InterPro" id="IPR050739">
    <property type="entry name" value="MFP"/>
</dbReference>
<dbReference type="PANTHER" id="PTHR30386:SF26">
    <property type="entry name" value="TRANSPORT PROTEIN COMB"/>
    <property type="match status" value="1"/>
</dbReference>
<feature type="region of interest" description="Disordered" evidence="6">
    <location>
        <begin position="161"/>
        <end position="182"/>
    </location>
</feature>
<sequence>MEDLPPTVSPAAPRPAPPSPPPSPPGAAAGGGGLWRDPDPGASALIDEARPVGLARLTVLAIAATLIGGGIWAGLAVVPLRVTVPGRVLPPPAPVAVTVAEGGLIARVEVHDGETVAAEQVLLRLDPGPALAGLAQARAHLATVEARAARLKALAEGRPADLTAAPTEPLSPAEANPGPEARRDAVAEAAAAAEIEQARAVLRRIERDDATLRAELEAARQTLRQREQQHERLLVSRARVAQAERDVAQLEALRGRVQTEAQAARDALTAAGERLEAARSGARKQAMDELALTLDEAARAREAVALFERRGQRLEVRAPAAGLVRGLAAHPAGAALAPGDTVAELLPPAAAREIEIRLPLAEGGRVHPGQPAWVGGAGVPTQAGRVDWVAEPAAGEGSGRPERQARVVLPAGAEPAALLPDQAVSVSIVVGERPLLRALLAPLLGRLGAAPEEGA</sequence>
<dbReference type="RefSeq" id="WP_377318992.1">
    <property type="nucleotide sequence ID" value="NZ_JBHUIY010000059.1"/>
</dbReference>
<feature type="region of interest" description="Disordered" evidence="6">
    <location>
        <begin position="1"/>
        <end position="42"/>
    </location>
</feature>
<comment type="subcellular location">
    <subcellularLocation>
        <location evidence="1">Membrane</location>
        <topology evidence="1">Single-pass membrane protein</topology>
    </subcellularLocation>
</comment>
<evidence type="ECO:0000256" key="2">
    <source>
        <dbReference type="ARBA" id="ARBA00022692"/>
    </source>
</evidence>
<keyword evidence="2" id="KW-0812">Transmembrane</keyword>
<evidence type="ECO:0000256" key="5">
    <source>
        <dbReference type="SAM" id="Coils"/>
    </source>
</evidence>
<dbReference type="PRINTS" id="PR01490">
    <property type="entry name" value="RTXTOXIND"/>
</dbReference>
<keyword evidence="5" id="KW-0175">Coiled coil</keyword>
<feature type="compositionally biased region" description="Low complexity" evidence="6">
    <location>
        <begin position="1"/>
        <end position="11"/>
    </location>
</feature>
<evidence type="ECO:0000256" key="6">
    <source>
        <dbReference type="SAM" id="MobiDB-lite"/>
    </source>
</evidence>
<organism evidence="7 8">
    <name type="scientific">Phaeospirillum tilakii</name>
    <dbReference type="NCBI Taxonomy" id="741673"/>
    <lineage>
        <taxon>Bacteria</taxon>
        <taxon>Pseudomonadati</taxon>
        <taxon>Pseudomonadota</taxon>
        <taxon>Alphaproteobacteria</taxon>
        <taxon>Rhodospirillales</taxon>
        <taxon>Rhodospirillaceae</taxon>
        <taxon>Phaeospirillum</taxon>
    </lineage>
</organism>
<dbReference type="SUPFAM" id="SSF111369">
    <property type="entry name" value="HlyD-like secretion proteins"/>
    <property type="match status" value="1"/>
</dbReference>
<keyword evidence="8" id="KW-1185">Reference proteome</keyword>
<dbReference type="Gene3D" id="2.40.50.100">
    <property type="match status" value="1"/>
</dbReference>
<dbReference type="Proteomes" id="UP001597296">
    <property type="component" value="Unassembled WGS sequence"/>
</dbReference>
<feature type="coiled-coil region" evidence="5">
    <location>
        <begin position="188"/>
        <end position="303"/>
    </location>
</feature>
<accession>A0ABW5CEE6</accession>
<proteinExistence type="predicted"/>
<feature type="compositionally biased region" description="Pro residues" evidence="6">
    <location>
        <begin position="12"/>
        <end position="25"/>
    </location>
</feature>
<dbReference type="EMBL" id="JBHUIY010000059">
    <property type="protein sequence ID" value="MFD2235634.1"/>
    <property type="molecule type" value="Genomic_DNA"/>
</dbReference>
<comment type="caution">
    <text evidence="7">The sequence shown here is derived from an EMBL/GenBank/DDBJ whole genome shotgun (WGS) entry which is preliminary data.</text>
</comment>
<keyword evidence="4" id="KW-0472">Membrane</keyword>
<name>A0ABW5CEE6_9PROT</name>
<keyword evidence="3" id="KW-1133">Transmembrane helix</keyword>
<evidence type="ECO:0000256" key="4">
    <source>
        <dbReference type="ARBA" id="ARBA00023136"/>
    </source>
</evidence>
<protein>
    <submittedName>
        <fullName evidence="7">HlyD family efflux transporter periplasmic adaptor subunit</fullName>
    </submittedName>
</protein>
<evidence type="ECO:0000313" key="7">
    <source>
        <dbReference type="EMBL" id="MFD2235634.1"/>
    </source>
</evidence>
<evidence type="ECO:0000256" key="1">
    <source>
        <dbReference type="ARBA" id="ARBA00004167"/>
    </source>
</evidence>
<evidence type="ECO:0000256" key="3">
    <source>
        <dbReference type="ARBA" id="ARBA00022989"/>
    </source>
</evidence>
<dbReference type="PANTHER" id="PTHR30386">
    <property type="entry name" value="MEMBRANE FUSION SUBUNIT OF EMRAB-TOLC MULTIDRUG EFFLUX PUMP"/>
    <property type="match status" value="1"/>
</dbReference>